<evidence type="ECO:0000313" key="2">
    <source>
        <dbReference type="EMBL" id="KAL1395089.1"/>
    </source>
</evidence>
<feature type="compositionally biased region" description="Basic and acidic residues" evidence="1">
    <location>
        <begin position="71"/>
        <end position="101"/>
    </location>
</feature>
<dbReference type="Proteomes" id="UP001562425">
    <property type="component" value="Unassembled WGS sequence"/>
</dbReference>
<gene>
    <name evidence="2" type="ORF">pipiens_000330</name>
</gene>
<keyword evidence="3" id="KW-1185">Reference proteome</keyword>
<evidence type="ECO:0000313" key="3">
    <source>
        <dbReference type="Proteomes" id="UP001562425"/>
    </source>
</evidence>
<evidence type="ECO:0000256" key="1">
    <source>
        <dbReference type="SAM" id="MobiDB-lite"/>
    </source>
</evidence>
<feature type="non-terminal residue" evidence="2">
    <location>
        <position position="217"/>
    </location>
</feature>
<sequence>RCRPRQRHDLALRPRRRTTPVATRPALSDVHGGAAPQRPQPDGVPIPLPASNAPELPERAHPGPAEGEPEEPLHRVSDLHVRVRGENRRSTSRNHVLDSHSKKSARPRRPEHNPNNVQHRFRHPKPGTSPPGPGLLRGGLPPHLLPAGRHPGAEDLALPEDRVRPAAAVLDWSVGHHRPGGRGPVEQRRAQDAVLDVSRPAVHAAVHAAAGPPGRDR</sequence>
<proteinExistence type="predicted"/>
<protein>
    <submittedName>
        <fullName evidence="2">Uncharacterized protein</fullName>
    </submittedName>
</protein>
<dbReference type="AlphaFoldDB" id="A0ABD1D6L1"/>
<organism evidence="2 3">
    <name type="scientific">Culex pipiens pipiens</name>
    <name type="common">Northern house mosquito</name>
    <dbReference type="NCBI Taxonomy" id="38569"/>
    <lineage>
        <taxon>Eukaryota</taxon>
        <taxon>Metazoa</taxon>
        <taxon>Ecdysozoa</taxon>
        <taxon>Arthropoda</taxon>
        <taxon>Hexapoda</taxon>
        <taxon>Insecta</taxon>
        <taxon>Pterygota</taxon>
        <taxon>Neoptera</taxon>
        <taxon>Endopterygota</taxon>
        <taxon>Diptera</taxon>
        <taxon>Nematocera</taxon>
        <taxon>Culicoidea</taxon>
        <taxon>Culicidae</taxon>
        <taxon>Culicinae</taxon>
        <taxon>Culicini</taxon>
        <taxon>Culex</taxon>
        <taxon>Culex</taxon>
    </lineage>
</organism>
<dbReference type="EMBL" id="JBEHCU010007298">
    <property type="protein sequence ID" value="KAL1395089.1"/>
    <property type="molecule type" value="Genomic_DNA"/>
</dbReference>
<accession>A0ABD1D6L1</accession>
<feature type="non-terminal residue" evidence="2">
    <location>
        <position position="1"/>
    </location>
</feature>
<feature type="region of interest" description="Disordered" evidence="1">
    <location>
        <begin position="1"/>
        <end position="155"/>
    </location>
</feature>
<comment type="caution">
    <text evidence="2">The sequence shown here is derived from an EMBL/GenBank/DDBJ whole genome shotgun (WGS) entry which is preliminary data.</text>
</comment>
<reference evidence="2 3" key="1">
    <citation type="submission" date="2024-05" db="EMBL/GenBank/DDBJ databases">
        <title>Culex pipiens pipiens assembly and annotation.</title>
        <authorList>
            <person name="Alout H."/>
            <person name="Durand T."/>
        </authorList>
    </citation>
    <scope>NUCLEOTIDE SEQUENCE [LARGE SCALE GENOMIC DNA]</scope>
    <source>
        <strain evidence="2">HA-2024</strain>
        <tissue evidence="2">Whole body</tissue>
    </source>
</reference>
<feature type="compositionally biased region" description="Pro residues" evidence="1">
    <location>
        <begin position="38"/>
        <end position="48"/>
    </location>
</feature>
<feature type="compositionally biased region" description="Low complexity" evidence="1">
    <location>
        <begin position="138"/>
        <end position="150"/>
    </location>
</feature>
<name>A0ABD1D6L1_CULPP</name>